<sequence>MTRMHFLILATLALCVLPILGTLTESPAPRHAVQIPAEFQIRHF</sequence>
<dbReference type="AlphaFoldDB" id="A0A917WDV6"/>
<proteinExistence type="predicted"/>
<dbReference type="EMBL" id="BMLF01000001">
    <property type="protein sequence ID" value="GGL98093.1"/>
    <property type="molecule type" value="Genomic_DNA"/>
</dbReference>
<reference evidence="1" key="1">
    <citation type="journal article" date="2014" name="Int. J. Syst. Evol. Microbiol.">
        <title>Complete genome sequence of Corynebacterium casei LMG S-19264T (=DSM 44701T), isolated from a smear-ripened cheese.</title>
        <authorList>
            <consortium name="US DOE Joint Genome Institute (JGI-PGF)"/>
            <person name="Walter F."/>
            <person name="Albersmeier A."/>
            <person name="Kalinowski J."/>
            <person name="Ruckert C."/>
        </authorList>
    </citation>
    <scope>NUCLEOTIDE SEQUENCE</scope>
    <source>
        <strain evidence="1">CGMCC 1.6293</strain>
    </source>
</reference>
<comment type="caution">
    <text evidence="1">The sequence shown here is derived from an EMBL/GenBank/DDBJ whole genome shotgun (WGS) entry which is preliminary data.</text>
</comment>
<protein>
    <submittedName>
        <fullName evidence="1">Uncharacterized protein</fullName>
    </submittedName>
</protein>
<evidence type="ECO:0000313" key="1">
    <source>
        <dbReference type="EMBL" id="GGL98093.1"/>
    </source>
</evidence>
<name>A0A917WDV6_9RHOB</name>
<keyword evidence="2" id="KW-1185">Reference proteome</keyword>
<dbReference type="RefSeq" id="WP_268238626.1">
    <property type="nucleotide sequence ID" value="NZ_BMLF01000001.1"/>
</dbReference>
<reference evidence="1" key="2">
    <citation type="submission" date="2020-09" db="EMBL/GenBank/DDBJ databases">
        <authorList>
            <person name="Sun Q."/>
            <person name="Zhou Y."/>
        </authorList>
    </citation>
    <scope>NUCLEOTIDE SEQUENCE</scope>
    <source>
        <strain evidence="1">CGMCC 1.6293</strain>
    </source>
</reference>
<accession>A0A917WDV6</accession>
<gene>
    <name evidence="1" type="ORF">GCM10011534_20190</name>
</gene>
<dbReference type="Proteomes" id="UP000649829">
    <property type="component" value="Unassembled WGS sequence"/>
</dbReference>
<evidence type="ECO:0000313" key="2">
    <source>
        <dbReference type="Proteomes" id="UP000649829"/>
    </source>
</evidence>
<organism evidence="1 2">
    <name type="scientific">Pseudooceanicola nanhaiensis</name>
    <dbReference type="NCBI Taxonomy" id="375761"/>
    <lineage>
        <taxon>Bacteria</taxon>
        <taxon>Pseudomonadati</taxon>
        <taxon>Pseudomonadota</taxon>
        <taxon>Alphaproteobacteria</taxon>
        <taxon>Rhodobacterales</taxon>
        <taxon>Paracoccaceae</taxon>
        <taxon>Pseudooceanicola</taxon>
    </lineage>
</organism>